<evidence type="ECO:0000313" key="1">
    <source>
        <dbReference type="EMBL" id="QGG46799.1"/>
    </source>
</evidence>
<dbReference type="PANTHER" id="PTHR34613">
    <property type="entry name" value="SLL0800 PROTEIN"/>
    <property type="match status" value="1"/>
</dbReference>
<proteinExistence type="predicted"/>
<protein>
    <recommendedName>
        <fullName evidence="3">Rpn family recombination-promoting nuclease/putative transposase</fullName>
    </recommendedName>
</protein>
<sequence length="318" mass="36061">MIPPIMTKIENSTQETEIAWQSKDIVLKAVAETFKGKSLEVLGIDVAPVVEMLPTALPVVEAKEKRIDFVFKLADNTLLHLEFQTTIPDDELRRFAYYGARIVERHALPVHTAVVYAGKINRAPERLVMGSLNYQVSNVFMSDFNGDEELRILKEKIERGEKLDDLDMQKLIFLPMMFSQKKDEAALAVEAVELAKQIESEVLQAFTVACIVAITDRILPDEVKKRILEVLKMTKIEQWIREEGREEGRAEGRVEGRVEGKSEGLQESICKYLEARFGTGSIDLQKEVRGITDLEKLNKILDSIYRVGTVKEAKKLIV</sequence>
<accession>A0A5Q2MZC1</accession>
<evidence type="ECO:0000313" key="2">
    <source>
        <dbReference type="Proteomes" id="UP000366051"/>
    </source>
</evidence>
<gene>
    <name evidence="1" type="ORF">FTV88_0620</name>
</gene>
<evidence type="ECO:0008006" key="3">
    <source>
        <dbReference type="Google" id="ProtNLM"/>
    </source>
</evidence>
<dbReference type="PANTHER" id="PTHR34613:SF1">
    <property type="entry name" value="SLL6017 PROTEIN"/>
    <property type="match status" value="1"/>
</dbReference>
<name>A0A5Q2MZC1_9FIRM</name>
<organism evidence="1 2">
    <name type="scientific">Heliorestis convoluta</name>
    <dbReference type="NCBI Taxonomy" id="356322"/>
    <lineage>
        <taxon>Bacteria</taxon>
        <taxon>Bacillati</taxon>
        <taxon>Bacillota</taxon>
        <taxon>Clostridia</taxon>
        <taxon>Eubacteriales</taxon>
        <taxon>Heliobacteriaceae</taxon>
        <taxon>Heliorestis</taxon>
    </lineage>
</organism>
<reference evidence="2" key="1">
    <citation type="submission" date="2019-11" db="EMBL/GenBank/DDBJ databases">
        <title>Genome sequence of Heliorestis convoluta strain HH, an alkaliphilic and minimalistic phototrophic bacterium from a soda lake in Egypt.</title>
        <authorList>
            <person name="Dewey E.D."/>
            <person name="Stokes L.M."/>
            <person name="Burchell B.M."/>
            <person name="Shaffer K.N."/>
            <person name="Huntington A.M."/>
            <person name="Baker J.M."/>
            <person name="Nadendla S."/>
            <person name="Giglio M.G."/>
            <person name="Touchman J.W."/>
            <person name="Blankenship R.E."/>
            <person name="Madigan M.T."/>
            <person name="Sattley W.M."/>
        </authorList>
    </citation>
    <scope>NUCLEOTIDE SEQUENCE [LARGE SCALE GENOMIC DNA]</scope>
    <source>
        <strain evidence="2">HH</strain>
    </source>
</reference>
<dbReference type="AlphaFoldDB" id="A0A5Q2MZC1"/>
<dbReference type="Proteomes" id="UP000366051">
    <property type="component" value="Chromosome"/>
</dbReference>
<dbReference type="KEGG" id="hcv:FTV88_0620"/>
<dbReference type="EMBL" id="CP045875">
    <property type="protein sequence ID" value="QGG46799.1"/>
    <property type="molecule type" value="Genomic_DNA"/>
</dbReference>
<keyword evidence="2" id="KW-1185">Reference proteome</keyword>